<comment type="catalytic activity">
    <reaction evidence="9">
        <text>D-threo-isocitrate + NADP(+) = 2-oxoglutarate + CO2 + NADPH</text>
        <dbReference type="Rhea" id="RHEA:19629"/>
        <dbReference type="ChEBI" id="CHEBI:15562"/>
        <dbReference type="ChEBI" id="CHEBI:16526"/>
        <dbReference type="ChEBI" id="CHEBI:16810"/>
        <dbReference type="ChEBI" id="CHEBI:57783"/>
        <dbReference type="ChEBI" id="CHEBI:58349"/>
        <dbReference type="EC" id="1.1.1.42"/>
    </reaction>
</comment>
<evidence type="ECO:0000313" key="11">
    <source>
        <dbReference type="EMBL" id="GAX87318.1"/>
    </source>
</evidence>
<comment type="similarity">
    <text evidence="10">Belongs to the monomeric-type IDH family.</text>
</comment>
<dbReference type="GO" id="GO:0006099">
    <property type="term" value="P:tricarboxylic acid cycle"/>
    <property type="evidence" value="ECO:0007669"/>
    <property type="project" value="UniProtKB-KW"/>
</dbReference>
<accession>A0A292YC38</accession>
<evidence type="ECO:0000256" key="8">
    <source>
        <dbReference type="ARBA" id="ARBA00023002"/>
    </source>
</evidence>
<keyword evidence="12" id="KW-1185">Reference proteome</keyword>
<dbReference type="Pfam" id="PF03971">
    <property type="entry name" value="IDH"/>
    <property type="match status" value="1"/>
</dbReference>
<evidence type="ECO:0000256" key="7">
    <source>
        <dbReference type="ARBA" id="ARBA00022857"/>
    </source>
</evidence>
<evidence type="ECO:0000313" key="12">
    <source>
        <dbReference type="Proteomes" id="UP000217944"/>
    </source>
</evidence>
<evidence type="ECO:0000256" key="9">
    <source>
        <dbReference type="ARBA" id="ARBA00023554"/>
    </source>
</evidence>
<dbReference type="GO" id="GO:0004450">
    <property type="term" value="F:isocitrate dehydrogenase (NADP+) activity"/>
    <property type="evidence" value="ECO:0007669"/>
    <property type="project" value="UniProtKB-EC"/>
</dbReference>
<gene>
    <name evidence="11" type="ORF">LNAT_P0613</name>
</gene>
<organism evidence="11 12">
    <name type="scientific">Lebetimonas natsushimae</name>
    <dbReference type="NCBI Taxonomy" id="1936991"/>
    <lineage>
        <taxon>Bacteria</taxon>
        <taxon>Pseudomonadati</taxon>
        <taxon>Campylobacterota</taxon>
        <taxon>Epsilonproteobacteria</taxon>
        <taxon>Nautiliales</taxon>
        <taxon>Nautiliaceae</taxon>
        <taxon>Lebetimonas</taxon>
    </lineage>
</organism>
<evidence type="ECO:0000256" key="3">
    <source>
        <dbReference type="ARBA" id="ARBA00022435"/>
    </source>
</evidence>
<sequence length="741" mass="83929">MSQKPTIVWTKIDEAPYLATFSLLPIMQAFTKDTGINWELRDISLAGRVIAEFSDMLPEELRQFDELSYLGELVNKPEANVIKLPNISASVPQLVATIKELQSQGYPLPDFPEEPQNAEEEKIKLKYLKCVGSNVNPVLRQGNSDRRLAEPVKNYAKMHPHPMKPVSPDCKSYVAHMNKKDFYQNEQSFTSDKDQNILIAFEDENGNRKELKEVPVEKGEVFSASSLNVNELYKFFEKTIEEAKQQNILFSLHVKGTMMKVSDPTFFDYAIRAYYKKLFDKFGKELEEIGFNPRNGLADLYSKLNKLPEDKQKAILDSIDEIYKEQPRLYMVDSDKGITNLHRPNDVIIDASIPSVIKNGLKGWGPSGETEDLVMSIPDRTYATMYKEVVEDVKKHGQFDPTKVGTVQNVGLMAKKAEEYGSHDKTFFAPSNGKFLILDEEGNTLLTFDVEKGDVFRGYSAKDDVIKDWIKLAVNRAKDSGYPIVFWLDSNRAHDVQIIKKVLEELPKYDLSNVEYYIMAPEKAMRYTLRRFRAGLGTISVTGNILRDYLTDLFPIIEVGTSARTLSIVPLLAGGGLFETGAGGSAPKHVEQFIKEGHLRWDSLGEFLATVESLKLARKQGANEKTEIIAESLNRAVSKYLENDKTPKRKVGQLDNRGSHYYLARYWAEELANCGDAELEAKFKPVAEELAKNEEKILNEIAEVEGKPADIKGYYHPDESLVEKYMRPSATFNKIIDALRG</sequence>
<dbReference type="GO" id="GO:0006097">
    <property type="term" value="P:glyoxylate cycle"/>
    <property type="evidence" value="ECO:0007669"/>
    <property type="project" value="UniProtKB-KW"/>
</dbReference>
<dbReference type="Proteomes" id="UP000217944">
    <property type="component" value="Unassembled WGS sequence"/>
</dbReference>
<dbReference type="InterPro" id="IPR004436">
    <property type="entry name" value="Isocitrate_DH_NADP_mono"/>
</dbReference>
<reference evidence="11 12" key="1">
    <citation type="journal article" date="2017" name="Syst. Appl. Microbiol.">
        <title>Lebetimonas natsushimae sp. nov., a novel strictly anaerobic, moderately thermophilic chemoautotroph isolated from a deep-sea hydrothermal vent polychaete nest in the Mid-Okinawa Trough.</title>
        <authorList>
            <person name="Nagata R."/>
            <person name="Takaki Y."/>
            <person name="Tame A."/>
            <person name="Nunoura T."/>
            <person name="Muto H."/>
            <person name="Mino S."/>
            <person name="Sawayama S."/>
            <person name="Takai K."/>
            <person name="Nakagawa S."/>
        </authorList>
    </citation>
    <scope>NUCLEOTIDE SEQUENCE [LARGE SCALE GENOMIC DNA]</scope>
    <source>
        <strain evidence="11 12">HS1857</strain>
    </source>
</reference>
<evidence type="ECO:0000256" key="4">
    <source>
        <dbReference type="ARBA" id="ARBA00022532"/>
    </source>
</evidence>
<evidence type="ECO:0000256" key="2">
    <source>
        <dbReference type="ARBA" id="ARBA00013013"/>
    </source>
</evidence>
<dbReference type="SUPFAM" id="SSF53659">
    <property type="entry name" value="Isocitrate/Isopropylmalate dehydrogenase-like"/>
    <property type="match status" value="1"/>
</dbReference>
<dbReference type="NCBIfam" id="TIGR00178">
    <property type="entry name" value="monomer_idh"/>
    <property type="match status" value="1"/>
</dbReference>
<keyword evidence="6" id="KW-0460">Magnesium</keyword>
<evidence type="ECO:0000256" key="6">
    <source>
        <dbReference type="ARBA" id="ARBA00022842"/>
    </source>
</evidence>
<evidence type="ECO:0000256" key="5">
    <source>
        <dbReference type="ARBA" id="ARBA00022723"/>
    </source>
</evidence>
<dbReference type="RefSeq" id="WP_096258463.1">
    <property type="nucleotide sequence ID" value="NZ_BDME01000001.1"/>
</dbReference>
<dbReference type="OrthoDB" id="9807643at2"/>
<keyword evidence="4" id="KW-0816">Tricarboxylic acid cycle</keyword>
<dbReference type="PANTHER" id="PTHR36999">
    <property type="entry name" value="ISOCITRATE DEHYDROGENASE [NADP]"/>
    <property type="match status" value="1"/>
</dbReference>
<proteinExistence type="inferred from homology"/>
<name>A0A292YC38_9BACT</name>
<keyword evidence="5" id="KW-0479">Metal-binding</keyword>
<dbReference type="AlphaFoldDB" id="A0A292YC38"/>
<keyword evidence="8 11" id="KW-0560">Oxidoreductase</keyword>
<dbReference type="GO" id="GO:0046872">
    <property type="term" value="F:metal ion binding"/>
    <property type="evidence" value="ECO:0007669"/>
    <property type="project" value="UniProtKB-KW"/>
</dbReference>
<dbReference type="EMBL" id="BDME01000001">
    <property type="protein sequence ID" value="GAX87318.1"/>
    <property type="molecule type" value="Genomic_DNA"/>
</dbReference>
<dbReference type="PANTHER" id="PTHR36999:SF1">
    <property type="entry name" value="ISOCITRATE DEHYDROGENASE (NADP(+))"/>
    <property type="match status" value="1"/>
</dbReference>
<evidence type="ECO:0000256" key="1">
    <source>
        <dbReference type="ARBA" id="ARBA00001946"/>
    </source>
</evidence>
<keyword evidence="7" id="KW-0521">NADP</keyword>
<comment type="caution">
    <text evidence="11">The sequence shown here is derived from an EMBL/GenBank/DDBJ whole genome shotgun (WGS) entry which is preliminary data.</text>
</comment>
<keyword evidence="3" id="KW-0329">Glyoxylate bypass</keyword>
<evidence type="ECO:0000256" key="10">
    <source>
        <dbReference type="ARBA" id="ARBA00046318"/>
    </source>
</evidence>
<protein>
    <recommendedName>
        <fullName evidence="2">isocitrate dehydrogenase (NADP(+))</fullName>
        <ecNumber evidence="2">1.1.1.42</ecNumber>
    </recommendedName>
</protein>
<dbReference type="EC" id="1.1.1.42" evidence="2"/>
<comment type="cofactor">
    <cofactor evidence="1">
        <name>Mg(2+)</name>
        <dbReference type="ChEBI" id="CHEBI:18420"/>
    </cofactor>
</comment>
<dbReference type="Gene3D" id="3.40.718.10">
    <property type="entry name" value="Isopropylmalate Dehydrogenase"/>
    <property type="match status" value="2"/>
</dbReference>